<reference evidence="5 6" key="1">
    <citation type="journal article" date="2019" name="Nat. Med.">
        <title>A library of human gut bacterial isolates paired with longitudinal multiomics data enables mechanistic microbiome research.</title>
        <authorList>
            <person name="Poyet M."/>
            <person name="Groussin M."/>
            <person name="Gibbons S.M."/>
            <person name="Avila-Pacheco J."/>
            <person name="Jiang X."/>
            <person name="Kearney S.M."/>
            <person name="Perrotta A.R."/>
            <person name="Berdy B."/>
            <person name="Zhao S."/>
            <person name="Lieberman T.D."/>
            <person name="Swanson P.K."/>
            <person name="Smith M."/>
            <person name="Roesemann S."/>
            <person name="Alexander J.E."/>
            <person name="Rich S.A."/>
            <person name="Livny J."/>
            <person name="Vlamakis H."/>
            <person name="Clish C."/>
            <person name="Bullock K."/>
            <person name="Deik A."/>
            <person name="Scott J."/>
            <person name="Pierce K.A."/>
            <person name="Xavier R.J."/>
            <person name="Alm E.J."/>
        </authorList>
    </citation>
    <scope>NUCLEOTIDE SEQUENCE [LARGE SCALE GENOMIC DNA]</scope>
    <source>
        <strain evidence="5 6">BIOML-A2</strain>
    </source>
</reference>
<feature type="compositionally biased region" description="Pro residues" evidence="2">
    <location>
        <begin position="41"/>
        <end position="59"/>
    </location>
</feature>
<comment type="caution">
    <text evidence="5">The sequence shown here is derived from an EMBL/GenBank/DDBJ whole genome shotgun (WGS) entry which is preliminary data.</text>
</comment>
<dbReference type="GO" id="GO:0016020">
    <property type="term" value="C:membrane"/>
    <property type="evidence" value="ECO:0007669"/>
    <property type="project" value="InterPro"/>
</dbReference>
<feature type="chain" id="PRO_5022833363" evidence="3">
    <location>
        <begin position="20"/>
        <end position="453"/>
    </location>
</feature>
<sequence length="453" mass="51365">MKKLLTIALLLAVAASASALDRSPRKKKRDKKAKTETVVPAPVPEAEPVPVPEPEPAPAEEPVVNDMTLGFSPEQTDSLLAAWRERQRQDAFSEFFKQYILEDSTEVADSTPDSVYSRRLLDLASPIQFPYNSIVKGYINRYTNSRYGTISRILGMSQYYFPIIEEELLREGLPVELRALPIIESALSPTAVSPMGAVGLWQFMPTTGKSYGLEINSLVDERRDPYRATQAACRYLKDLFAIYNDWSLAIAAYNCGPGNVNKAIARSGGKNFWEIYDYLPRETRGYVPAFIGASYAYAYHRQHGIEPTEAPIPLSVDTVRINKLMHLRQISSTIDLPIETLRQLNPQYKLDIIPATTKPYTLVLPQRYVMQYIAHEPEIQAKDSMYLKEYINPANIDKKRQERSGSVYVVKKGDTLGAIARRYRVTTAQIMRWNKLKSAHKLRIGQRLRIEGR</sequence>
<evidence type="ECO:0000259" key="4">
    <source>
        <dbReference type="PROSITE" id="PS51782"/>
    </source>
</evidence>
<dbReference type="PANTHER" id="PTHR37423:SF2">
    <property type="entry name" value="MEMBRANE-BOUND LYTIC MUREIN TRANSGLYCOSYLASE C"/>
    <property type="match status" value="1"/>
</dbReference>
<evidence type="ECO:0000256" key="1">
    <source>
        <dbReference type="ARBA" id="ARBA00007734"/>
    </source>
</evidence>
<dbReference type="InterPro" id="IPR023346">
    <property type="entry name" value="Lysozyme-like_dom_sf"/>
</dbReference>
<name>A0A5B3G398_9BACT</name>
<dbReference type="EMBL" id="VVXK01000016">
    <property type="protein sequence ID" value="KAA2367951.1"/>
    <property type="molecule type" value="Genomic_DNA"/>
</dbReference>
<evidence type="ECO:0000313" key="5">
    <source>
        <dbReference type="EMBL" id="KAA2367951.1"/>
    </source>
</evidence>
<dbReference type="PROSITE" id="PS00922">
    <property type="entry name" value="TRANSGLYCOSYLASE"/>
    <property type="match status" value="1"/>
</dbReference>
<protein>
    <submittedName>
        <fullName evidence="5">Transglycosylase SLT domain-containing protein</fullName>
    </submittedName>
</protein>
<dbReference type="RefSeq" id="WP_149887598.1">
    <property type="nucleotide sequence ID" value="NZ_CAUATG010000007.1"/>
</dbReference>
<feature type="region of interest" description="Disordered" evidence="2">
    <location>
        <begin position="17"/>
        <end position="59"/>
    </location>
</feature>
<comment type="similarity">
    <text evidence="1">Belongs to the transglycosylase Slt family.</text>
</comment>
<proteinExistence type="inferred from homology"/>
<gene>
    <name evidence="5" type="ORF">F2Y13_11105</name>
</gene>
<evidence type="ECO:0000313" key="6">
    <source>
        <dbReference type="Proteomes" id="UP000323567"/>
    </source>
</evidence>
<dbReference type="SMART" id="SM00257">
    <property type="entry name" value="LysM"/>
    <property type="match status" value="1"/>
</dbReference>
<dbReference type="Proteomes" id="UP000323567">
    <property type="component" value="Unassembled WGS sequence"/>
</dbReference>
<dbReference type="PANTHER" id="PTHR37423">
    <property type="entry name" value="SOLUBLE LYTIC MUREIN TRANSGLYCOSYLASE-RELATED"/>
    <property type="match status" value="1"/>
</dbReference>
<dbReference type="SUPFAM" id="SSF54106">
    <property type="entry name" value="LysM domain"/>
    <property type="match status" value="1"/>
</dbReference>
<dbReference type="Pfam" id="PF01476">
    <property type="entry name" value="LysM"/>
    <property type="match status" value="1"/>
</dbReference>
<dbReference type="CDD" id="cd16894">
    <property type="entry name" value="MltD-like"/>
    <property type="match status" value="1"/>
</dbReference>
<feature type="domain" description="LysM" evidence="4">
    <location>
        <begin position="406"/>
        <end position="450"/>
    </location>
</feature>
<dbReference type="GO" id="GO:0008933">
    <property type="term" value="F:peptidoglycan lytic transglycosylase activity"/>
    <property type="evidence" value="ECO:0007669"/>
    <property type="project" value="InterPro"/>
</dbReference>
<dbReference type="PROSITE" id="PS51782">
    <property type="entry name" value="LYSM"/>
    <property type="match status" value="1"/>
</dbReference>
<keyword evidence="3" id="KW-0732">Signal</keyword>
<feature type="signal peptide" evidence="3">
    <location>
        <begin position="1"/>
        <end position="19"/>
    </location>
</feature>
<dbReference type="AlphaFoldDB" id="A0A5B3G398"/>
<dbReference type="CDD" id="cd00118">
    <property type="entry name" value="LysM"/>
    <property type="match status" value="1"/>
</dbReference>
<evidence type="ECO:0000256" key="2">
    <source>
        <dbReference type="SAM" id="MobiDB-lite"/>
    </source>
</evidence>
<evidence type="ECO:0000256" key="3">
    <source>
        <dbReference type="SAM" id="SignalP"/>
    </source>
</evidence>
<dbReference type="InterPro" id="IPR018392">
    <property type="entry name" value="LysM"/>
</dbReference>
<organism evidence="5 6">
    <name type="scientific">Alistipes shahii</name>
    <dbReference type="NCBI Taxonomy" id="328814"/>
    <lineage>
        <taxon>Bacteria</taxon>
        <taxon>Pseudomonadati</taxon>
        <taxon>Bacteroidota</taxon>
        <taxon>Bacteroidia</taxon>
        <taxon>Bacteroidales</taxon>
        <taxon>Rikenellaceae</taxon>
        <taxon>Alistipes</taxon>
    </lineage>
</organism>
<dbReference type="Pfam" id="PF01464">
    <property type="entry name" value="SLT"/>
    <property type="match status" value="1"/>
</dbReference>
<dbReference type="Gene3D" id="1.10.530.10">
    <property type="match status" value="1"/>
</dbReference>
<dbReference type="SUPFAM" id="SSF53955">
    <property type="entry name" value="Lysozyme-like"/>
    <property type="match status" value="1"/>
</dbReference>
<dbReference type="InterPro" id="IPR008258">
    <property type="entry name" value="Transglycosylase_SLT_dom_1"/>
</dbReference>
<dbReference type="InterPro" id="IPR000189">
    <property type="entry name" value="Transglyc_AS"/>
</dbReference>
<dbReference type="Gene3D" id="3.10.350.10">
    <property type="entry name" value="LysM domain"/>
    <property type="match status" value="1"/>
</dbReference>
<dbReference type="GO" id="GO:0000270">
    <property type="term" value="P:peptidoglycan metabolic process"/>
    <property type="evidence" value="ECO:0007669"/>
    <property type="project" value="InterPro"/>
</dbReference>
<accession>A0A5B3G398</accession>
<dbReference type="InterPro" id="IPR036779">
    <property type="entry name" value="LysM_dom_sf"/>
</dbReference>